<gene>
    <name evidence="1" type="ORF">B0A50_04088</name>
</gene>
<organism evidence="1 2">
    <name type="scientific">Salinomyces thailandicus</name>
    <dbReference type="NCBI Taxonomy" id="706561"/>
    <lineage>
        <taxon>Eukaryota</taxon>
        <taxon>Fungi</taxon>
        <taxon>Dikarya</taxon>
        <taxon>Ascomycota</taxon>
        <taxon>Pezizomycotina</taxon>
        <taxon>Dothideomycetes</taxon>
        <taxon>Dothideomycetidae</taxon>
        <taxon>Mycosphaerellales</taxon>
        <taxon>Teratosphaeriaceae</taxon>
        <taxon>Salinomyces</taxon>
    </lineage>
</organism>
<protein>
    <recommendedName>
        <fullName evidence="3">LCCL domain-containing protein</fullName>
    </recommendedName>
</protein>
<accession>A0A4U0U036</accession>
<dbReference type="EMBL" id="NAJL01000019">
    <property type="protein sequence ID" value="TKA28117.1"/>
    <property type="molecule type" value="Genomic_DNA"/>
</dbReference>
<sequence length="179" mass="19925">MACPPTVTIHNMTGTYTLSKQQSDSSQAVLKMQGIGWLVRQAVQYSTITLHMKHYTDDAGLSHLDQESVSTGNVSSVENREMNGEWGEAENKIWGKVKGTTKYCKVSDLDDPYLKEGWSQESLDGEVIEAVNESATNGWTATQVYGFAELNGERKHVRRTVAKKGKQVEKITLVYDYSA</sequence>
<evidence type="ECO:0000313" key="1">
    <source>
        <dbReference type="EMBL" id="TKA28117.1"/>
    </source>
</evidence>
<proteinExistence type="predicted"/>
<dbReference type="PANTHER" id="PTHR38115">
    <property type="entry name" value="LIPOCALIN-LIKE DOMAIN-CONTAINING PROTEIN"/>
    <property type="match status" value="1"/>
</dbReference>
<comment type="caution">
    <text evidence="1">The sequence shown here is derived from an EMBL/GenBank/DDBJ whole genome shotgun (WGS) entry which is preliminary data.</text>
</comment>
<dbReference type="InterPro" id="IPR053037">
    <property type="entry name" value="Pericyclase_pydY-like"/>
</dbReference>
<name>A0A4U0U036_9PEZI</name>
<evidence type="ECO:0008006" key="3">
    <source>
        <dbReference type="Google" id="ProtNLM"/>
    </source>
</evidence>
<keyword evidence="2" id="KW-1185">Reference proteome</keyword>
<dbReference type="PANTHER" id="PTHR38115:SF1">
    <property type="entry name" value="LIPOCALIN-LIKE DOMAIN-CONTAINING PROTEIN"/>
    <property type="match status" value="1"/>
</dbReference>
<reference evidence="1 2" key="1">
    <citation type="submission" date="2017-03" db="EMBL/GenBank/DDBJ databases">
        <title>Genomes of endolithic fungi from Antarctica.</title>
        <authorList>
            <person name="Coleine C."/>
            <person name="Masonjones S."/>
            <person name="Stajich J.E."/>
        </authorList>
    </citation>
    <scope>NUCLEOTIDE SEQUENCE [LARGE SCALE GENOMIC DNA]</scope>
    <source>
        <strain evidence="1 2">CCFEE 6315</strain>
    </source>
</reference>
<dbReference type="OrthoDB" id="425354at2759"/>
<dbReference type="Proteomes" id="UP000308549">
    <property type="component" value="Unassembled WGS sequence"/>
</dbReference>
<dbReference type="AlphaFoldDB" id="A0A4U0U036"/>
<evidence type="ECO:0000313" key="2">
    <source>
        <dbReference type="Proteomes" id="UP000308549"/>
    </source>
</evidence>